<evidence type="ECO:0000256" key="1">
    <source>
        <dbReference type="ARBA" id="ARBA00022737"/>
    </source>
</evidence>
<organism evidence="4 5">
    <name type="scientific">Microlunatus antarcticus</name>
    <dbReference type="NCBI Taxonomy" id="53388"/>
    <lineage>
        <taxon>Bacteria</taxon>
        <taxon>Bacillati</taxon>
        <taxon>Actinomycetota</taxon>
        <taxon>Actinomycetes</taxon>
        <taxon>Propionibacteriales</taxon>
        <taxon>Propionibacteriaceae</taxon>
        <taxon>Microlunatus</taxon>
    </lineage>
</organism>
<sequence length="340" mass="35434">MAENPSAGSGQATAATFLALACLTYVDDGPDRWRAAVTLLADHPDLPRRDVHVAAATGDAPALAALLRADPGLADVRRPDGFTPLMSLAYARVPQDDAYGAARLLLDAGADPDAGVLLGGEAPPFTVLTGCFGEGEQGPGRTPRHPQGDALAGLLLDRGADPDDGQTLYNRMFGRDDGHLRVLLAHGLGRGNGGTWRRRLGERQATPQRLVALQVDRARAHGLTDRLALLAAYGFVEGTPADDPSPWSQTDLPPIAAAGTPDGVRALVAAGGDLDAKVHGRTLLHHAAWADDVELARALLDGGADPEVLDDDHGSTPLGWARWAYAAGTTALLGPVTREV</sequence>
<dbReference type="EMBL" id="JACHZG010000002">
    <property type="protein sequence ID" value="MBB3328758.1"/>
    <property type="molecule type" value="Genomic_DNA"/>
</dbReference>
<dbReference type="Pfam" id="PF00023">
    <property type="entry name" value="Ank"/>
    <property type="match status" value="1"/>
</dbReference>
<keyword evidence="2 3" id="KW-0040">ANK repeat</keyword>
<dbReference type="Gene3D" id="1.25.40.20">
    <property type="entry name" value="Ankyrin repeat-containing domain"/>
    <property type="match status" value="2"/>
</dbReference>
<dbReference type="InterPro" id="IPR050745">
    <property type="entry name" value="Multifunctional_regulatory"/>
</dbReference>
<dbReference type="PANTHER" id="PTHR24189:SF50">
    <property type="entry name" value="ANKYRIN REPEAT AND SOCS BOX PROTEIN 2"/>
    <property type="match status" value="1"/>
</dbReference>
<dbReference type="PROSITE" id="PS50297">
    <property type="entry name" value="ANK_REP_REGION"/>
    <property type="match status" value="1"/>
</dbReference>
<feature type="repeat" description="ANK" evidence="3">
    <location>
        <begin position="279"/>
        <end position="311"/>
    </location>
</feature>
<evidence type="ECO:0000313" key="5">
    <source>
        <dbReference type="Proteomes" id="UP000565572"/>
    </source>
</evidence>
<dbReference type="AlphaFoldDB" id="A0A7W5JYU7"/>
<dbReference type="SUPFAM" id="SSF48403">
    <property type="entry name" value="Ankyrin repeat"/>
    <property type="match status" value="1"/>
</dbReference>
<evidence type="ECO:0008006" key="6">
    <source>
        <dbReference type="Google" id="ProtNLM"/>
    </source>
</evidence>
<dbReference type="PROSITE" id="PS50088">
    <property type="entry name" value="ANK_REPEAT"/>
    <property type="match status" value="1"/>
</dbReference>
<comment type="caution">
    <text evidence="4">The sequence shown here is derived from an EMBL/GenBank/DDBJ whole genome shotgun (WGS) entry which is preliminary data.</text>
</comment>
<proteinExistence type="predicted"/>
<reference evidence="4 5" key="1">
    <citation type="submission" date="2020-08" db="EMBL/GenBank/DDBJ databases">
        <title>Sequencing the genomes of 1000 actinobacteria strains.</title>
        <authorList>
            <person name="Klenk H.-P."/>
        </authorList>
    </citation>
    <scope>NUCLEOTIDE SEQUENCE [LARGE SCALE GENOMIC DNA]</scope>
    <source>
        <strain evidence="4 5">DSM 11053</strain>
    </source>
</reference>
<keyword evidence="1" id="KW-0677">Repeat</keyword>
<gene>
    <name evidence="4" type="ORF">FHX39_003743</name>
</gene>
<dbReference type="RefSeq" id="WP_183341922.1">
    <property type="nucleotide sequence ID" value="NZ_JACHZG010000002.1"/>
</dbReference>
<dbReference type="InterPro" id="IPR002110">
    <property type="entry name" value="Ankyrin_rpt"/>
</dbReference>
<keyword evidence="5" id="KW-1185">Reference proteome</keyword>
<dbReference type="SMART" id="SM00248">
    <property type="entry name" value="ANK"/>
    <property type="match status" value="2"/>
</dbReference>
<evidence type="ECO:0000256" key="3">
    <source>
        <dbReference type="PROSITE-ProRule" id="PRU00023"/>
    </source>
</evidence>
<evidence type="ECO:0000256" key="2">
    <source>
        <dbReference type="ARBA" id="ARBA00023043"/>
    </source>
</evidence>
<dbReference type="Proteomes" id="UP000565572">
    <property type="component" value="Unassembled WGS sequence"/>
</dbReference>
<accession>A0A7W5JYU7</accession>
<protein>
    <recommendedName>
        <fullName evidence="6">Ankyrin repeat-containing protein</fullName>
    </recommendedName>
</protein>
<dbReference type="Pfam" id="PF12796">
    <property type="entry name" value="Ank_2"/>
    <property type="match status" value="1"/>
</dbReference>
<dbReference type="PANTHER" id="PTHR24189">
    <property type="entry name" value="MYOTROPHIN"/>
    <property type="match status" value="1"/>
</dbReference>
<dbReference type="InterPro" id="IPR036770">
    <property type="entry name" value="Ankyrin_rpt-contain_sf"/>
</dbReference>
<evidence type="ECO:0000313" key="4">
    <source>
        <dbReference type="EMBL" id="MBB3328758.1"/>
    </source>
</evidence>
<name>A0A7W5JYU7_9ACTN</name>